<dbReference type="EMBL" id="JAAAIM010000679">
    <property type="protein sequence ID" value="KAG0285312.1"/>
    <property type="molecule type" value="Genomic_DNA"/>
</dbReference>
<name>A0ABQ7JU82_9FUNG</name>
<gene>
    <name evidence="1" type="ORF">BGZ96_010399</name>
</gene>
<protein>
    <submittedName>
        <fullName evidence="1">Uncharacterized protein</fullName>
    </submittedName>
</protein>
<keyword evidence="2" id="KW-1185">Reference proteome</keyword>
<comment type="caution">
    <text evidence="1">The sequence shown here is derived from an EMBL/GenBank/DDBJ whole genome shotgun (WGS) entry which is preliminary data.</text>
</comment>
<evidence type="ECO:0000313" key="1">
    <source>
        <dbReference type="EMBL" id="KAG0285312.1"/>
    </source>
</evidence>
<organism evidence="1 2">
    <name type="scientific">Linnemannia gamsii</name>
    <dbReference type="NCBI Taxonomy" id="64522"/>
    <lineage>
        <taxon>Eukaryota</taxon>
        <taxon>Fungi</taxon>
        <taxon>Fungi incertae sedis</taxon>
        <taxon>Mucoromycota</taxon>
        <taxon>Mortierellomycotina</taxon>
        <taxon>Mortierellomycetes</taxon>
        <taxon>Mortierellales</taxon>
        <taxon>Mortierellaceae</taxon>
        <taxon>Linnemannia</taxon>
    </lineage>
</organism>
<dbReference type="Proteomes" id="UP001194696">
    <property type="component" value="Unassembled WGS sequence"/>
</dbReference>
<proteinExistence type="predicted"/>
<accession>A0ABQ7JU82</accession>
<evidence type="ECO:0000313" key="2">
    <source>
        <dbReference type="Proteomes" id="UP001194696"/>
    </source>
</evidence>
<reference evidence="1 2" key="1">
    <citation type="journal article" date="2020" name="Fungal Divers.">
        <title>Resolving the Mortierellaceae phylogeny through synthesis of multi-gene phylogenetics and phylogenomics.</title>
        <authorList>
            <person name="Vandepol N."/>
            <person name="Liber J."/>
            <person name="Desiro A."/>
            <person name="Na H."/>
            <person name="Kennedy M."/>
            <person name="Barry K."/>
            <person name="Grigoriev I.V."/>
            <person name="Miller A.N."/>
            <person name="O'Donnell K."/>
            <person name="Stajich J.E."/>
            <person name="Bonito G."/>
        </authorList>
    </citation>
    <scope>NUCLEOTIDE SEQUENCE [LARGE SCALE GENOMIC DNA]</scope>
    <source>
        <strain evidence="1 2">AD045</strain>
    </source>
</reference>
<sequence>MDFFSDPNPRTSASSTGIYDRKCDGAIYELDYIPFAKSSSTIVKQAGFNNTATAASNFLPMQQASDDRWGPEFPDGNQTAIATF</sequence>